<dbReference type="STRING" id="134849.SAMN05443668_103183"/>
<organism evidence="4 5">
    <name type="scientific">Cryptosporangium aurantiacum</name>
    <dbReference type="NCBI Taxonomy" id="134849"/>
    <lineage>
        <taxon>Bacteria</taxon>
        <taxon>Bacillati</taxon>
        <taxon>Actinomycetota</taxon>
        <taxon>Actinomycetes</taxon>
        <taxon>Cryptosporangiales</taxon>
        <taxon>Cryptosporangiaceae</taxon>
        <taxon>Cryptosporangium</taxon>
    </lineage>
</organism>
<dbReference type="EMBL" id="FRCS01000003">
    <property type="protein sequence ID" value="SHN14389.1"/>
    <property type="molecule type" value="Genomic_DNA"/>
</dbReference>
<dbReference type="PROSITE" id="PS50921">
    <property type="entry name" value="ANTAR"/>
    <property type="match status" value="1"/>
</dbReference>
<accession>A0A1M7PC02</accession>
<evidence type="ECO:0000259" key="3">
    <source>
        <dbReference type="PROSITE" id="PS50921"/>
    </source>
</evidence>
<dbReference type="InterPro" id="IPR036388">
    <property type="entry name" value="WH-like_DNA-bd_sf"/>
</dbReference>
<keyword evidence="1" id="KW-0805">Transcription regulation</keyword>
<dbReference type="InterPro" id="IPR003018">
    <property type="entry name" value="GAF"/>
</dbReference>
<name>A0A1M7PC02_9ACTN</name>
<feature type="domain" description="ANTAR" evidence="3">
    <location>
        <begin position="158"/>
        <end position="219"/>
    </location>
</feature>
<reference evidence="4 5" key="1">
    <citation type="submission" date="2016-11" db="EMBL/GenBank/DDBJ databases">
        <authorList>
            <person name="Jaros S."/>
            <person name="Januszkiewicz K."/>
            <person name="Wedrychowicz H."/>
        </authorList>
    </citation>
    <scope>NUCLEOTIDE SEQUENCE [LARGE SCALE GENOMIC DNA]</scope>
    <source>
        <strain evidence="4 5">DSM 46144</strain>
    </source>
</reference>
<proteinExistence type="predicted"/>
<protein>
    <submittedName>
        <fullName evidence="4">GAF domain-containing protein</fullName>
    </submittedName>
</protein>
<dbReference type="Gene3D" id="3.30.450.40">
    <property type="match status" value="1"/>
</dbReference>
<dbReference type="Pfam" id="PF13185">
    <property type="entry name" value="GAF_2"/>
    <property type="match status" value="1"/>
</dbReference>
<evidence type="ECO:0000256" key="1">
    <source>
        <dbReference type="ARBA" id="ARBA00023015"/>
    </source>
</evidence>
<dbReference type="SMART" id="SM01012">
    <property type="entry name" value="ANTAR"/>
    <property type="match status" value="1"/>
</dbReference>
<dbReference type="SUPFAM" id="SSF55781">
    <property type="entry name" value="GAF domain-like"/>
    <property type="match status" value="1"/>
</dbReference>
<dbReference type="Gene3D" id="1.10.10.10">
    <property type="entry name" value="Winged helix-like DNA-binding domain superfamily/Winged helix DNA-binding domain"/>
    <property type="match status" value="1"/>
</dbReference>
<dbReference type="AlphaFoldDB" id="A0A1M7PC02"/>
<keyword evidence="2" id="KW-0804">Transcription</keyword>
<sequence length="223" mass="23461">MELASTPDDASDVERQLVELARLAAEHLSAVSYASTTVLREDSYTTVAATHPLAAALDDAQYADRTGPCLEALDSATPVAVRDVAMTMRWPGFRRVARRIGLQSSLSIPLFAGSGHAFASMNLYGRDRTAMTDLTGHVRAAFGSAGSTPHASSTEQPASGAGDLATGVVKALAVRDQIQRAIGMLVSRQGCSAHEAYLSLRVRAADAGVPLPAMAIRTVKRLV</sequence>
<gene>
    <name evidence="4" type="ORF">SAMN05443668_103183</name>
</gene>
<keyword evidence="5" id="KW-1185">Reference proteome</keyword>
<dbReference type="InterPro" id="IPR005561">
    <property type="entry name" value="ANTAR"/>
</dbReference>
<evidence type="ECO:0000256" key="2">
    <source>
        <dbReference type="ARBA" id="ARBA00023163"/>
    </source>
</evidence>
<dbReference type="InterPro" id="IPR029016">
    <property type="entry name" value="GAF-like_dom_sf"/>
</dbReference>
<evidence type="ECO:0000313" key="4">
    <source>
        <dbReference type="EMBL" id="SHN14389.1"/>
    </source>
</evidence>
<evidence type="ECO:0000313" key="5">
    <source>
        <dbReference type="Proteomes" id="UP000184440"/>
    </source>
</evidence>
<dbReference type="Proteomes" id="UP000184440">
    <property type="component" value="Unassembled WGS sequence"/>
</dbReference>
<dbReference type="GO" id="GO:0003723">
    <property type="term" value="F:RNA binding"/>
    <property type="evidence" value="ECO:0007669"/>
    <property type="project" value="InterPro"/>
</dbReference>
<dbReference type="Pfam" id="PF03861">
    <property type="entry name" value="ANTAR"/>
    <property type="match status" value="1"/>
</dbReference>
<dbReference type="RefSeq" id="WP_073255765.1">
    <property type="nucleotide sequence ID" value="NZ_FRCS01000003.1"/>
</dbReference>